<evidence type="ECO:0000313" key="3">
    <source>
        <dbReference type="Proteomes" id="UP000015001"/>
    </source>
</evidence>
<accession>S4MVJ0</accession>
<proteinExistence type="predicted"/>
<gene>
    <name evidence="2" type="ORF">STAFG_5193</name>
</gene>
<comment type="caution">
    <text evidence="2">The sequence shown here is derived from an EMBL/GenBank/DDBJ whole genome shotgun (WGS) entry which is preliminary data.</text>
</comment>
<sequence length="55" mass="6180">MSGELPPDSERSRSRVRRCPSGTFEAGVSGAARSSRQAMAEPWRSDGDRNQRWRT</sequence>
<feature type="compositionally biased region" description="Basic and acidic residues" evidence="1">
    <location>
        <begin position="43"/>
        <end position="55"/>
    </location>
</feature>
<name>S4MVJ0_9ACTN</name>
<organism evidence="2 3">
    <name type="scientific">Streptomyces afghaniensis 772</name>
    <dbReference type="NCBI Taxonomy" id="1283301"/>
    <lineage>
        <taxon>Bacteria</taxon>
        <taxon>Bacillati</taxon>
        <taxon>Actinomycetota</taxon>
        <taxon>Actinomycetes</taxon>
        <taxon>Kitasatosporales</taxon>
        <taxon>Streptomycetaceae</taxon>
        <taxon>Streptomyces</taxon>
    </lineage>
</organism>
<protein>
    <submittedName>
        <fullName evidence="2">Uncharacterized protein</fullName>
    </submittedName>
</protein>
<dbReference type="AlphaFoldDB" id="S4MVJ0"/>
<feature type="region of interest" description="Disordered" evidence="1">
    <location>
        <begin position="1"/>
        <end position="55"/>
    </location>
</feature>
<evidence type="ECO:0000256" key="1">
    <source>
        <dbReference type="SAM" id="MobiDB-lite"/>
    </source>
</evidence>
<keyword evidence="3" id="KW-1185">Reference proteome</keyword>
<evidence type="ECO:0000313" key="2">
    <source>
        <dbReference type="EMBL" id="EPJ37767.1"/>
    </source>
</evidence>
<dbReference type="HOGENOM" id="CLU_3030281_0_0_11"/>
<dbReference type="EMBL" id="AOPY01001485">
    <property type="protein sequence ID" value="EPJ37767.1"/>
    <property type="molecule type" value="Genomic_DNA"/>
</dbReference>
<dbReference type="PATRIC" id="fig|1283301.3.peg.5162"/>
<reference evidence="2 3" key="1">
    <citation type="submission" date="2013-02" db="EMBL/GenBank/DDBJ databases">
        <title>Draft Genome Sequence of Streptomyces afghaniensis, Which Produces Compounds of the Julimycin B-Complex.</title>
        <authorList>
            <person name="Gruening B.A."/>
            <person name="Praeg A."/>
            <person name="Erxleben A."/>
            <person name="Guenther S."/>
            <person name="Fiedler H.-P."/>
            <person name="Goodfellow M."/>
            <person name="Mueller M."/>
        </authorList>
    </citation>
    <scope>NUCLEOTIDE SEQUENCE [LARGE SCALE GENOMIC DNA]</scope>
    <source>
        <strain evidence="2 3">772</strain>
    </source>
</reference>
<dbReference type="Proteomes" id="UP000015001">
    <property type="component" value="Unassembled WGS sequence"/>
</dbReference>